<reference evidence="1" key="1">
    <citation type="journal article" date="2022" name="Front. Genet.">
        <title>Chromosome-Scale Assembly of the Dendrobium nobile Genome Provides Insights Into the Molecular Mechanism of the Biosynthesis of the Medicinal Active Ingredient of Dendrobium.</title>
        <authorList>
            <person name="Xu Q."/>
            <person name="Niu S.-C."/>
            <person name="Li K.-L."/>
            <person name="Zheng P.-J."/>
            <person name="Zhang X.-J."/>
            <person name="Jia Y."/>
            <person name="Liu Y."/>
            <person name="Niu Y.-X."/>
            <person name="Yu L.-H."/>
            <person name="Chen D.-F."/>
            <person name="Zhang G.-Q."/>
        </authorList>
    </citation>
    <scope>NUCLEOTIDE SEQUENCE</scope>
    <source>
        <tissue evidence="1">Leaf</tissue>
    </source>
</reference>
<accession>A0A8T3A6X1</accession>
<sequence>MPMQLGVLGIPSIDALYHANFCSFLWRFDTSDNLAIWFKSKYLSPWKQPSANVSKFWKLLCSTAQSVRRFISLVISLNSTFSMRWDPWCNGKSLYELFRSVSLGLPYVNCYLNCNQLFPLHFPIS</sequence>
<keyword evidence="2" id="KW-1185">Reference proteome</keyword>
<dbReference type="Proteomes" id="UP000829196">
    <property type="component" value="Unassembled WGS sequence"/>
</dbReference>
<protein>
    <submittedName>
        <fullName evidence="1">Uncharacterized protein</fullName>
    </submittedName>
</protein>
<proteinExistence type="predicted"/>
<evidence type="ECO:0000313" key="2">
    <source>
        <dbReference type="Proteomes" id="UP000829196"/>
    </source>
</evidence>
<dbReference type="EMBL" id="JAGYWB010000018">
    <property type="protein sequence ID" value="KAI0491878.1"/>
    <property type="molecule type" value="Genomic_DNA"/>
</dbReference>
<name>A0A8T3A6X1_DENNO</name>
<evidence type="ECO:0000313" key="1">
    <source>
        <dbReference type="EMBL" id="KAI0491878.1"/>
    </source>
</evidence>
<dbReference type="AlphaFoldDB" id="A0A8T3A6X1"/>
<dbReference type="OrthoDB" id="1108994at2759"/>
<organism evidence="1 2">
    <name type="scientific">Dendrobium nobile</name>
    <name type="common">Orchid</name>
    <dbReference type="NCBI Taxonomy" id="94219"/>
    <lineage>
        <taxon>Eukaryota</taxon>
        <taxon>Viridiplantae</taxon>
        <taxon>Streptophyta</taxon>
        <taxon>Embryophyta</taxon>
        <taxon>Tracheophyta</taxon>
        <taxon>Spermatophyta</taxon>
        <taxon>Magnoliopsida</taxon>
        <taxon>Liliopsida</taxon>
        <taxon>Asparagales</taxon>
        <taxon>Orchidaceae</taxon>
        <taxon>Epidendroideae</taxon>
        <taxon>Malaxideae</taxon>
        <taxon>Dendrobiinae</taxon>
        <taxon>Dendrobium</taxon>
    </lineage>
</organism>
<comment type="caution">
    <text evidence="1">The sequence shown here is derived from an EMBL/GenBank/DDBJ whole genome shotgun (WGS) entry which is preliminary data.</text>
</comment>
<gene>
    <name evidence="1" type="ORF">KFK09_026139</name>
</gene>